<organism evidence="1 2">
    <name type="scientific">Xanthomonas phage XAJ24</name>
    <dbReference type="NCBI Taxonomy" id="1775250"/>
    <lineage>
        <taxon>Viruses</taxon>
        <taxon>Duplodnaviria</taxon>
        <taxon>Heunggongvirae</taxon>
        <taxon>Uroviricota</taxon>
        <taxon>Caudoviricetes</taxon>
        <taxon>Autographivirales</taxon>
        <taxon>Autonotataviridae</taxon>
        <taxon>Gujervirinae</taxon>
        <taxon>Pradovirus</taxon>
        <taxon>Pradovirus XAJ24</taxon>
    </lineage>
</organism>
<proteinExistence type="predicted"/>
<sequence length="37" mass="4352">MDCQSCNVALADNRMNWDIKGPMNPQDLQHLSRFTWD</sequence>
<evidence type="ECO:0000313" key="2">
    <source>
        <dbReference type="Proteomes" id="UP000223622"/>
    </source>
</evidence>
<accession>A0A1I9L2C8</accession>
<dbReference type="EMBL" id="KU197013">
    <property type="protein sequence ID" value="AMW36115.1"/>
    <property type="molecule type" value="Genomic_DNA"/>
</dbReference>
<dbReference type="Proteomes" id="UP000223622">
    <property type="component" value="Segment"/>
</dbReference>
<reference evidence="1 2" key="1">
    <citation type="submission" date="2015-11" db="EMBL/GenBank/DDBJ databases">
        <title>Bacteriophages of Xanthomonas arboricola pv. juglandis: Characterization of two phages.</title>
        <authorList>
            <person name="Domotor D."/>
            <person name="Frank T."/>
            <person name="Rakhely G."/>
            <person name="Doffkay Z."/>
            <person name="Schneider G."/>
            <person name="Kovacs T."/>
        </authorList>
    </citation>
    <scope>NUCLEOTIDE SEQUENCE [LARGE SCALE GENOMIC DNA]</scope>
</reference>
<keyword evidence="2" id="KW-1185">Reference proteome</keyword>
<evidence type="ECO:0000313" key="1">
    <source>
        <dbReference type="EMBL" id="AMW36115.1"/>
    </source>
</evidence>
<dbReference type="GeneID" id="54975974"/>
<name>A0A1I9L2C8_9CAUD</name>
<dbReference type="KEGG" id="vg:54975974"/>
<dbReference type="RefSeq" id="YP_009785908.1">
    <property type="nucleotide sequence ID" value="NC_047762.1"/>
</dbReference>
<protein>
    <submittedName>
        <fullName evidence="1">Uncharacterized protein</fullName>
    </submittedName>
</protein>